<evidence type="ECO:0000259" key="9">
    <source>
        <dbReference type="Pfam" id="PF13807"/>
    </source>
</evidence>
<comment type="caution">
    <text evidence="10">The sequence shown here is derived from an EMBL/GenBank/DDBJ whole genome shotgun (WGS) entry which is preliminary data.</text>
</comment>
<evidence type="ECO:0000256" key="5">
    <source>
        <dbReference type="ARBA" id="ARBA00023136"/>
    </source>
</evidence>
<dbReference type="Pfam" id="PF13807">
    <property type="entry name" value="GNVR"/>
    <property type="match status" value="1"/>
</dbReference>
<protein>
    <submittedName>
        <fullName evidence="10">Exopolysaccharide transport family protein</fullName>
    </submittedName>
</protein>
<reference evidence="10 11" key="1">
    <citation type="submission" date="2023-05" db="EMBL/GenBank/DDBJ databases">
        <title>Chelatococcus sp. nov., a moderately thermophilic bacterium isolated from hot spring microbial mat.</title>
        <authorList>
            <person name="Hu C.-J."/>
            <person name="Li W.-J."/>
        </authorList>
    </citation>
    <scope>NUCLEOTIDE SEQUENCE [LARGE SCALE GENOMIC DNA]</scope>
    <source>
        <strain evidence="10 11">SYSU G07232</strain>
    </source>
</reference>
<dbReference type="InterPro" id="IPR003856">
    <property type="entry name" value="LPS_length_determ_N"/>
</dbReference>
<dbReference type="InterPro" id="IPR032807">
    <property type="entry name" value="GNVR"/>
</dbReference>
<evidence type="ECO:0000256" key="7">
    <source>
        <dbReference type="SAM" id="Phobius"/>
    </source>
</evidence>
<evidence type="ECO:0000256" key="6">
    <source>
        <dbReference type="SAM" id="Coils"/>
    </source>
</evidence>
<gene>
    <name evidence="10" type="ORF">QNA08_01475</name>
</gene>
<dbReference type="Gene3D" id="3.40.50.300">
    <property type="entry name" value="P-loop containing nucleotide triphosphate hydrolases"/>
    <property type="match status" value="1"/>
</dbReference>
<dbReference type="InterPro" id="IPR027417">
    <property type="entry name" value="P-loop_NTPase"/>
</dbReference>
<evidence type="ECO:0000256" key="3">
    <source>
        <dbReference type="ARBA" id="ARBA00022692"/>
    </source>
</evidence>
<dbReference type="PANTHER" id="PTHR32309:SF13">
    <property type="entry name" value="FERRIC ENTEROBACTIN TRANSPORT PROTEIN FEPE"/>
    <property type="match status" value="1"/>
</dbReference>
<feature type="coiled-coil region" evidence="6">
    <location>
        <begin position="212"/>
        <end position="269"/>
    </location>
</feature>
<dbReference type="Pfam" id="PF02706">
    <property type="entry name" value="Wzz"/>
    <property type="match status" value="1"/>
</dbReference>
<evidence type="ECO:0000313" key="10">
    <source>
        <dbReference type="EMBL" id="MDJ1156913.1"/>
    </source>
</evidence>
<dbReference type="Proteomes" id="UP001321492">
    <property type="component" value="Unassembled WGS sequence"/>
</dbReference>
<keyword evidence="6" id="KW-0175">Coiled coil</keyword>
<dbReference type="EMBL" id="JASJEV010000001">
    <property type="protein sequence ID" value="MDJ1156913.1"/>
    <property type="molecule type" value="Genomic_DNA"/>
</dbReference>
<dbReference type="RefSeq" id="WP_283738905.1">
    <property type="nucleotide sequence ID" value="NZ_JASJEV010000001.1"/>
</dbReference>
<dbReference type="SUPFAM" id="SSF52540">
    <property type="entry name" value="P-loop containing nucleoside triphosphate hydrolases"/>
    <property type="match status" value="1"/>
</dbReference>
<feature type="coiled-coil region" evidence="6">
    <location>
        <begin position="322"/>
        <end position="409"/>
    </location>
</feature>
<sequence length="694" mass="74205">MARSISSDFPAGAGDALDIGQVWNALRASRWWIALPTCLALVGSVVAVNLVTPRYTGETRVLLENRDSFYTRPDPSEREVQGIDSEAVLSQVQILTSRDLAREVIRRTGLVGNPEFDPQATGLGTVGRLLALVGLGGARGAAPEERVLTQFFDRLLVFPVGKSRVVQIEFTSRDPDLAARVANSISEVYLEFQRAAKQEAARNASGWLASNIDQLRKRVAEAESKVETFRAEKGLLASGNNSTLPAQQLSELSSQLASARAAQADAQAKAQLIREMMRSGRTFEIPDVANNDLIRRLIEQRVSLRSQLALDLRTLLPEHPRIKELNAQLADLETQMRAAAERTVRALENDARLAGSRVDSLLSALETQKKVAAEANENEVQLRALEREARTQREQLETYLAKYREARARDVENASPADARVVSRAVPPSSPSFPKKVPIILVSTLATLFLSAALVVARELLSGRAFVTPAQATSWPAETVAEPVASEPELLRSDPEAVATARALDAILAKLAVRPEPERGARVLVTETDAGDGAASMASALAHHVANRARTVLVAVASEDDGGTATPGFIDLVAGRASFAEVIGRERGARLHVIPAGSGDATTLGEAVDTVDLALSALDQTYQWVVCVLPASHRNALASLLAARVDGVILASRDEDTSGTTLATFAELEASGARNMIVAVANDGVPPPSSEAAA</sequence>
<feature type="transmembrane region" description="Helical" evidence="7">
    <location>
        <begin position="31"/>
        <end position="51"/>
    </location>
</feature>
<evidence type="ECO:0000256" key="4">
    <source>
        <dbReference type="ARBA" id="ARBA00022989"/>
    </source>
</evidence>
<proteinExistence type="predicted"/>
<keyword evidence="5 7" id="KW-0472">Membrane</keyword>
<comment type="subcellular location">
    <subcellularLocation>
        <location evidence="1">Cell membrane</location>
        <topology evidence="1">Multi-pass membrane protein</topology>
    </subcellularLocation>
</comment>
<keyword evidence="3 7" id="KW-0812">Transmembrane</keyword>
<dbReference type="PANTHER" id="PTHR32309">
    <property type="entry name" value="TYROSINE-PROTEIN KINASE"/>
    <property type="match status" value="1"/>
</dbReference>
<name>A0ABT7AC22_9HYPH</name>
<organism evidence="10 11">
    <name type="scientific">Chelatococcus albus</name>
    <dbReference type="NCBI Taxonomy" id="3047466"/>
    <lineage>
        <taxon>Bacteria</taxon>
        <taxon>Pseudomonadati</taxon>
        <taxon>Pseudomonadota</taxon>
        <taxon>Alphaproteobacteria</taxon>
        <taxon>Hyphomicrobiales</taxon>
        <taxon>Chelatococcaceae</taxon>
        <taxon>Chelatococcus</taxon>
    </lineage>
</organism>
<keyword evidence="11" id="KW-1185">Reference proteome</keyword>
<feature type="domain" description="Polysaccharide chain length determinant N-terminal" evidence="8">
    <location>
        <begin position="16"/>
        <end position="106"/>
    </location>
</feature>
<accession>A0ABT7AC22</accession>
<evidence type="ECO:0000313" key="11">
    <source>
        <dbReference type="Proteomes" id="UP001321492"/>
    </source>
</evidence>
<evidence type="ECO:0000256" key="1">
    <source>
        <dbReference type="ARBA" id="ARBA00004651"/>
    </source>
</evidence>
<feature type="domain" description="Tyrosine-protein kinase G-rich" evidence="9">
    <location>
        <begin position="384"/>
        <end position="459"/>
    </location>
</feature>
<evidence type="ECO:0000256" key="2">
    <source>
        <dbReference type="ARBA" id="ARBA00022475"/>
    </source>
</evidence>
<dbReference type="InterPro" id="IPR050445">
    <property type="entry name" value="Bact_polysacc_biosynth/exp"/>
</dbReference>
<keyword evidence="2" id="KW-1003">Cell membrane</keyword>
<evidence type="ECO:0000259" key="8">
    <source>
        <dbReference type="Pfam" id="PF02706"/>
    </source>
</evidence>
<keyword evidence="4 7" id="KW-1133">Transmembrane helix</keyword>